<evidence type="ECO:0000313" key="2">
    <source>
        <dbReference type="EMBL" id="RPF21306.1"/>
    </source>
</evidence>
<dbReference type="OrthoDB" id="9814088at2"/>
<feature type="compositionally biased region" description="Pro residues" evidence="1">
    <location>
        <begin position="353"/>
        <end position="366"/>
    </location>
</feature>
<name>A0A3N4YPB5_9MICO</name>
<keyword evidence="3" id="KW-1185">Reference proteome</keyword>
<protein>
    <submittedName>
        <fullName evidence="2">Uncharacterized protein</fullName>
    </submittedName>
</protein>
<sequence length="382" mass="40975">MFDDDLERALERAYGADEHAKAAVRADVVAMHDHDTLDAGSVHGLIARNLWDALRSLGVSGGRMLVLGQDAELFAGLPVEQRRLRAGDHGGFTAPIPAATMSRAGMAPHPDLRLRAWHSGQDEGRYDVVVAVPGYTDVVLHRAKAATERRAEQILGLIGCLANTEPGGYTAGLVSRDVLDDADVDSRRLLTEFGDLVGALRLPSGALRDNPGTDSVVDLMILRRHDGTPLQPHPFLAAPVQDLRGEQVRVNQYFLDHPNHVLGRLSARTSPWGPPEPVVHATSLGLDRDLTAGLAAITSFARDAGLTATTQQPPSLDAPIDATLVHRSDLNAVRRRIQSLRDAATGPANEHPPTQPHEGPPAPPEGPDPRSPRRDDGTGPHL</sequence>
<accession>A0A3N4YPB5</accession>
<evidence type="ECO:0000256" key="1">
    <source>
        <dbReference type="SAM" id="MobiDB-lite"/>
    </source>
</evidence>
<dbReference type="EMBL" id="RKQZ01000001">
    <property type="protein sequence ID" value="RPF21306.1"/>
    <property type="molecule type" value="Genomic_DNA"/>
</dbReference>
<feature type="region of interest" description="Disordered" evidence="1">
    <location>
        <begin position="342"/>
        <end position="382"/>
    </location>
</feature>
<organism evidence="2 3">
    <name type="scientific">Myceligenerans xiligouense</name>
    <dbReference type="NCBI Taxonomy" id="253184"/>
    <lineage>
        <taxon>Bacteria</taxon>
        <taxon>Bacillati</taxon>
        <taxon>Actinomycetota</taxon>
        <taxon>Actinomycetes</taxon>
        <taxon>Micrococcales</taxon>
        <taxon>Promicromonosporaceae</taxon>
        <taxon>Myceligenerans</taxon>
    </lineage>
</organism>
<comment type="caution">
    <text evidence="2">The sequence shown here is derived from an EMBL/GenBank/DDBJ whole genome shotgun (WGS) entry which is preliminary data.</text>
</comment>
<dbReference type="AlphaFoldDB" id="A0A3N4YPB5"/>
<dbReference type="RefSeq" id="WP_123814360.1">
    <property type="nucleotide sequence ID" value="NZ_RKQZ01000001.1"/>
</dbReference>
<gene>
    <name evidence="2" type="ORF">EDD34_1931</name>
</gene>
<dbReference type="Proteomes" id="UP000280501">
    <property type="component" value="Unassembled WGS sequence"/>
</dbReference>
<reference evidence="2 3" key="1">
    <citation type="submission" date="2018-11" db="EMBL/GenBank/DDBJ databases">
        <title>Sequencing the genomes of 1000 actinobacteria strains.</title>
        <authorList>
            <person name="Klenk H.-P."/>
        </authorList>
    </citation>
    <scope>NUCLEOTIDE SEQUENCE [LARGE SCALE GENOMIC DNA]</scope>
    <source>
        <strain evidence="2 3">DSM 15700</strain>
    </source>
</reference>
<proteinExistence type="predicted"/>
<feature type="compositionally biased region" description="Basic and acidic residues" evidence="1">
    <location>
        <begin position="367"/>
        <end position="382"/>
    </location>
</feature>
<evidence type="ECO:0000313" key="3">
    <source>
        <dbReference type="Proteomes" id="UP000280501"/>
    </source>
</evidence>